<feature type="domain" description="General stress protein 17M-like" evidence="2">
    <location>
        <begin position="15"/>
        <end position="86"/>
    </location>
</feature>
<keyword evidence="1" id="KW-0812">Transmembrane</keyword>
<gene>
    <name evidence="3" type="ORF">AADG42_01980</name>
</gene>
<keyword evidence="1" id="KW-1133">Transmembrane helix</keyword>
<keyword evidence="1" id="KW-0472">Membrane</keyword>
<name>A0ABZ3FN90_9ACTN</name>
<dbReference type="GeneID" id="32511129"/>
<evidence type="ECO:0000256" key="1">
    <source>
        <dbReference type="SAM" id="Phobius"/>
    </source>
</evidence>
<protein>
    <submittedName>
        <fullName evidence="3">General stress protein</fullName>
    </submittedName>
</protein>
<dbReference type="RefSeq" id="WP_024841904.1">
    <property type="nucleotide sequence ID" value="NZ_CP154795.1"/>
</dbReference>
<accession>A0ABZ3FN90</accession>
<dbReference type="Pfam" id="PF11181">
    <property type="entry name" value="YflT"/>
    <property type="match status" value="1"/>
</dbReference>
<dbReference type="EMBL" id="CP154795">
    <property type="protein sequence ID" value="XAN06126.1"/>
    <property type="molecule type" value="Genomic_DNA"/>
</dbReference>
<organism evidence="3 4">
    <name type="scientific">Ammonicoccus fulvus</name>
    <dbReference type="NCBI Taxonomy" id="3138240"/>
    <lineage>
        <taxon>Bacteria</taxon>
        <taxon>Bacillati</taxon>
        <taxon>Actinomycetota</taxon>
        <taxon>Actinomycetes</taxon>
        <taxon>Propionibacteriales</taxon>
        <taxon>Propionibacteriaceae</taxon>
        <taxon>Ammonicoccus</taxon>
    </lineage>
</organism>
<keyword evidence="4" id="KW-1185">Reference proteome</keyword>
<sequence length="155" mass="16673">MTQNPATSGQADYRTLAEFPDYAGAQRLVDLLSDRGFPVENVRIVGTGMRSVEQVTGRQTNAQAALRGAAGGAWFGLLIGLLFSIFVIGGWFWLWMLLLSVLIGAVFGAIFGFIDHAATGGRRDFTSVSTLQASTYHVEVASTQFAEAQRVANLV</sequence>
<evidence type="ECO:0000259" key="2">
    <source>
        <dbReference type="Pfam" id="PF11181"/>
    </source>
</evidence>
<dbReference type="InterPro" id="IPR025889">
    <property type="entry name" value="GSP17M-like_dom"/>
</dbReference>
<proteinExistence type="predicted"/>
<feature type="transmembrane region" description="Helical" evidence="1">
    <location>
        <begin position="64"/>
        <end position="86"/>
    </location>
</feature>
<feature type="transmembrane region" description="Helical" evidence="1">
    <location>
        <begin position="92"/>
        <end position="114"/>
    </location>
</feature>
<dbReference type="Proteomes" id="UP001442841">
    <property type="component" value="Chromosome"/>
</dbReference>
<evidence type="ECO:0000313" key="4">
    <source>
        <dbReference type="Proteomes" id="UP001442841"/>
    </source>
</evidence>
<evidence type="ECO:0000313" key="3">
    <source>
        <dbReference type="EMBL" id="XAN06126.1"/>
    </source>
</evidence>
<reference evidence="3 4" key="1">
    <citation type="submission" date="2024-04" db="EMBL/GenBank/DDBJ databases">
        <title>Isolation of an actinomycete strain from pig manure.</title>
        <authorList>
            <person name="Gong T."/>
            <person name="Yu Z."/>
            <person name="An M."/>
            <person name="Wei C."/>
            <person name="Yang W."/>
            <person name="Liu L."/>
        </authorList>
    </citation>
    <scope>NUCLEOTIDE SEQUENCE [LARGE SCALE GENOMIC DNA]</scope>
    <source>
        <strain evidence="3 4">ZF39</strain>
    </source>
</reference>